<sequence length="256" mass="26901">MGPVSVVASRRPGWGARGKLGEGGCDPARASDTGGPGDHLEPSLQAGRGHPCSQGSCPVAAAQGSGPLRVGPWPVGSFPAPSPCGRACRGSSRRREIPLPSGGRPWARTCSWWQKAWSPVRGRVRMWGVPGQLSACSRLGLSVPQEAQKRRFFSGLKTAALSKHEQPCSSSHVRQRRLRRCGRWPGSAAPGSHWAGRSAGAGSLGCLGERGPSPATLSRRPCSPPTHPGNRAFPLGLYPPRPCSLTRAHSMLAVPV</sequence>
<organism evidence="2">
    <name type="scientific">Sus scrofa</name>
    <name type="common">Pig</name>
    <dbReference type="NCBI Taxonomy" id="9823"/>
    <lineage>
        <taxon>Eukaryota</taxon>
        <taxon>Metazoa</taxon>
        <taxon>Chordata</taxon>
        <taxon>Craniata</taxon>
        <taxon>Vertebrata</taxon>
        <taxon>Euteleostomi</taxon>
        <taxon>Mammalia</taxon>
        <taxon>Eutheria</taxon>
        <taxon>Laurasiatheria</taxon>
        <taxon>Artiodactyla</taxon>
        <taxon>Suina</taxon>
        <taxon>Suidae</taxon>
        <taxon>Sus</taxon>
    </lineage>
</organism>
<feature type="region of interest" description="Disordered" evidence="1">
    <location>
        <begin position="1"/>
        <end position="58"/>
    </location>
</feature>
<proteinExistence type="predicted"/>
<evidence type="ECO:0000313" key="2">
    <source>
        <dbReference type="EMBL" id="HDA24527.1"/>
    </source>
</evidence>
<accession>A0A480HK19</accession>
<dbReference type="AlphaFoldDB" id="A0A480HK19"/>
<evidence type="ECO:0000256" key="1">
    <source>
        <dbReference type="SAM" id="MobiDB-lite"/>
    </source>
</evidence>
<feature type="region of interest" description="Disordered" evidence="1">
    <location>
        <begin position="205"/>
        <end position="234"/>
    </location>
</feature>
<name>A0A480HK19_PIG</name>
<dbReference type="EMBL" id="DQIR01069051">
    <property type="protein sequence ID" value="HDA24527.1"/>
    <property type="molecule type" value="Transcribed_RNA"/>
</dbReference>
<reference evidence="2" key="1">
    <citation type="journal article" date="2019" name="PeerJ">
        <title>Genes of the pig, Sus scrofa, reconstructed with EvidentialGene.</title>
        <authorList>
            <person name="Gilbert D.G."/>
        </authorList>
    </citation>
    <scope>NUCLEOTIDE SEQUENCE</scope>
</reference>
<dbReference type="EMBL" id="DQIR01095406">
    <property type="protein sequence ID" value="HDA50882.1"/>
    <property type="molecule type" value="Transcribed_RNA"/>
</dbReference>
<protein>
    <submittedName>
        <fullName evidence="2">Uncharacterized protein KIAA0513 homolog isoform X1</fullName>
    </submittedName>
</protein>
<feature type="compositionally biased region" description="Gly residues" evidence="1">
    <location>
        <begin position="15"/>
        <end position="24"/>
    </location>
</feature>